<evidence type="ECO:0000313" key="2">
    <source>
        <dbReference type="EMBL" id="CAF1712885.1"/>
    </source>
</evidence>
<accession>A0A816IIM7</accession>
<dbReference type="EMBL" id="HG994367">
    <property type="protein sequence ID" value="CAF1712885.1"/>
    <property type="molecule type" value="Genomic_DNA"/>
</dbReference>
<organism evidence="2">
    <name type="scientific">Brassica napus</name>
    <name type="common">Rape</name>
    <dbReference type="NCBI Taxonomy" id="3708"/>
    <lineage>
        <taxon>Eukaryota</taxon>
        <taxon>Viridiplantae</taxon>
        <taxon>Streptophyta</taxon>
        <taxon>Embryophyta</taxon>
        <taxon>Tracheophyta</taxon>
        <taxon>Spermatophyta</taxon>
        <taxon>Magnoliopsida</taxon>
        <taxon>eudicotyledons</taxon>
        <taxon>Gunneridae</taxon>
        <taxon>Pentapetalae</taxon>
        <taxon>rosids</taxon>
        <taxon>malvids</taxon>
        <taxon>Brassicales</taxon>
        <taxon>Brassicaceae</taxon>
        <taxon>Brassiceae</taxon>
        <taxon>Brassica</taxon>
    </lineage>
</organism>
<name>A0A816IIM7_BRANA</name>
<proteinExistence type="predicted"/>
<reference evidence="2" key="1">
    <citation type="submission" date="2021-01" db="EMBL/GenBank/DDBJ databases">
        <authorList>
            <consortium name="Genoscope - CEA"/>
            <person name="William W."/>
        </authorList>
    </citation>
    <scope>NUCLEOTIDE SEQUENCE</scope>
</reference>
<keyword evidence="1" id="KW-1133">Transmembrane helix</keyword>
<feature type="transmembrane region" description="Helical" evidence="1">
    <location>
        <begin position="12"/>
        <end position="33"/>
    </location>
</feature>
<dbReference type="AlphaFoldDB" id="A0A816IIM7"/>
<evidence type="ECO:0000256" key="1">
    <source>
        <dbReference type="SAM" id="Phobius"/>
    </source>
</evidence>
<sequence>MTLLVLGRLMVLMIDLLSFPSTACVGTYLMLLFL</sequence>
<keyword evidence="1" id="KW-0472">Membrane</keyword>
<protein>
    <submittedName>
        <fullName evidence="2">(rape) hypothetical protein</fullName>
    </submittedName>
</protein>
<dbReference type="Proteomes" id="UP001295469">
    <property type="component" value="Chromosome C03"/>
</dbReference>
<keyword evidence="1" id="KW-0812">Transmembrane</keyword>
<gene>
    <name evidence="2" type="ORF">DARMORV10_C03P93110.1</name>
</gene>